<evidence type="ECO:0000313" key="2">
    <source>
        <dbReference type="Proteomes" id="UP001168821"/>
    </source>
</evidence>
<comment type="caution">
    <text evidence="1">The sequence shown here is derived from an EMBL/GenBank/DDBJ whole genome shotgun (WGS) entry which is preliminary data.</text>
</comment>
<dbReference type="Proteomes" id="UP001168821">
    <property type="component" value="Unassembled WGS sequence"/>
</dbReference>
<sequence length="177" mass="20469">MNGTQRRSLRTKKLVQKDDKDSRVSVTCRSWVCSVVLDNGEFYKFRACRHGNAVWGGGWELKLDPRIVDQTLSKSRDSMCANIYVSGTASPRSWFLQPQTHDRGRDRTERRNWIFAACSASYIKNTRSQPYHVDKVHGLEFTDCPLCVTHFLSDGTSHSHQQVRFQETVFKKRVLVE</sequence>
<evidence type="ECO:0000313" key="1">
    <source>
        <dbReference type="EMBL" id="KAJ3640474.1"/>
    </source>
</evidence>
<dbReference type="EMBL" id="JALNTZ010000010">
    <property type="protein sequence ID" value="KAJ3640474.1"/>
    <property type="molecule type" value="Genomic_DNA"/>
</dbReference>
<gene>
    <name evidence="1" type="ORF">Zmor_003768</name>
</gene>
<dbReference type="AlphaFoldDB" id="A0AA38HNA5"/>
<keyword evidence="2" id="KW-1185">Reference proteome</keyword>
<reference evidence="1" key="1">
    <citation type="journal article" date="2023" name="G3 (Bethesda)">
        <title>Whole genome assemblies of Zophobas morio and Tenebrio molitor.</title>
        <authorList>
            <person name="Kaur S."/>
            <person name="Stinson S.A."/>
            <person name="diCenzo G.C."/>
        </authorList>
    </citation>
    <scope>NUCLEOTIDE SEQUENCE</scope>
    <source>
        <strain evidence="1">QUZm001</strain>
    </source>
</reference>
<accession>A0AA38HNA5</accession>
<organism evidence="1 2">
    <name type="scientific">Zophobas morio</name>
    <dbReference type="NCBI Taxonomy" id="2755281"/>
    <lineage>
        <taxon>Eukaryota</taxon>
        <taxon>Metazoa</taxon>
        <taxon>Ecdysozoa</taxon>
        <taxon>Arthropoda</taxon>
        <taxon>Hexapoda</taxon>
        <taxon>Insecta</taxon>
        <taxon>Pterygota</taxon>
        <taxon>Neoptera</taxon>
        <taxon>Endopterygota</taxon>
        <taxon>Coleoptera</taxon>
        <taxon>Polyphaga</taxon>
        <taxon>Cucujiformia</taxon>
        <taxon>Tenebrionidae</taxon>
        <taxon>Zophobas</taxon>
    </lineage>
</organism>
<proteinExistence type="predicted"/>
<protein>
    <submittedName>
        <fullName evidence="1">Uncharacterized protein</fullName>
    </submittedName>
</protein>
<name>A0AA38HNA5_9CUCU</name>